<keyword evidence="4" id="KW-1185">Reference proteome</keyword>
<keyword evidence="2" id="KW-0472">Membrane</keyword>
<dbReference type="EMBL" id="MLCA01000010">
    <property type="protein sequence ID" value="MEE7492667.1"/>
    <property type="molecule type" value="Genomic_DNA"/>
</dbReference>
<keyword evidence="2" id="KW-1133">Transmembrane helix</keyword>
<sequence>MFESVFWGAVLVALIGSAALVAIGASVQPRSGRTREVDPRLSDSHRTFGRKRRWTRPPRTMRRPGPLPLR</sequence>
<feature type="region of interest" description="Disordered" evidence="1">
    <location>
        <begin position="29"/>
        <end position="70"/>
    </location>
</feature>
<name>A0ABU7TSK7_9HYPH</name>
<gene>
    <name evidence="3" type="ORF">MOTC310_20170</name>
</gene>
<evidence type="ECO:0000313" key="4">
    <source>
        <dbReference type="Proteomes" id="UP001355206"/>
    </source>
</evidence>
<feature type="compositionally biased region" description="Basic residues" evidence="1">
    <location>
        <begin position="47"/>
        <end position="62"/>
    </location>
</feature>
<keyword evidence="2" id="KW-0812">Transmembrane</keyword>
<comment type="caution">
    <text evidence="3">The sequence shown here is derived from an EMBL/GenBank/DDBJ whole genome shotgun (WGS) entry which is preliminary data.</text>
</comment>
<feature type="compositionally biased region" description="Basic and acidic residues" evidence="1">
    <location>
        <begin position="33"/>
        <end position="46"/>
    </location>
</feature>
<evidence type="ECO:0000256" key="1">
    <source>
        <dbReference type="SAM" id="MobiDB-lite"/>
    </source>
</evidence>
<protein>
    <submittedName>
        <fullName evidence="3">Uncharacterized protein</fullName>
    </submittedName>
</protein>
<feature type="transmembrane region" description="Helical" evidence="2">
    <location>
        <begin position="6"/>
        <end position="27"/>
    </location>
</feature>
<dbReference type="Proteomes" id="UP001355206">
    <property type="component" value="Unassembled WGS sequence"/>
</dbReference>
<reference evidence="3 4" key="1">
    <citation type="journal article" date="2012" name="Genet. Mol. Biol.">
        <title>Analysis of 16S rRNA and mxaF genes revealing insights into Methylobacterium niche-specific plant association.</title>
        <authorList>
            <person name="Dourado M.N."/>
            <person name="Andreote F.D."/>
            <person name="Dini-Andreote F."/>
            <person name="Conti R."/>
            <person name="Araujo J.M."/>
            <person name="Araujo W.L."/>
        </authorList>
    </citation>
    <scope>NUCLEOTIDE SEQUENCE [LARGE SCALE GENOMIC DNA]</scope>
    <source>
        <strain evidence="3 4">TC3-10</strain>
    </source>
</reference>
<evidence type="ECO:0000313" key="3">
    <source>
        <dbReference type="EMBL" id="MEE7492667.1"/>
    </source>
</evidence>
<evidence type="ECO:0000256" key="2">
    <source>
        <dbReference type="SAM" id="Phobius"/>
    </source>
</evidence>
<dbReference type="RefSeq" id="WP_331289984.1">
    <property type="nucleotide sequence ID" value="NZ_MLBR01000005.1"/>
</dbReference>
<proteinExistence type="predicted"/>
<accession>A0ABU7TSK7</accession>
<organism evidence="3 4">
    <name type="scientific">Methylobacterium oryzae</name>
    <dbReference type="NCBI Taxonomy" id="334852"/>
    <lineage>
        <taxon>Bacteria</taxon>
        <taxon>Pseudomonadati</taxon>
        <taxon>Pseudomonadota</taxon>
        <taxon>Alphaproteobacteria</taxon>
        <taxon>Hyphomicrobiales</taxon>
        <taxon>Methylobacteriaceae</taxon>
        <taxon>Methylobacterium</taxon>
    </lineage>
</organism>